<sequence>MGFEPATSQANVPVATTTPHEALVLATLIDDEKKLGDCQFDLWKQYYVAACVAVFGKLHRSRCLDALQSGCTALSISNRGTSWSSPTPTTLGLFWAPHPITAPSHRPAHHQLKLNLPPSVYGGAYLMTDNVRGNFYRQRMVGFDKLPKYHQDPTAEELAKTLDCWPSMNYYITGCRYDAKILRRNFMIDLLSYEDNSCRYVIPANIQQRLIDIAKKD</sequence>
<protein>
    <submittedName>
        <fullName evidence="1">Uncharacterized protein</fullName>
    </submittedName>
</protein>
<dbReference type="Proteomes" id="UP000251960">
    <property type="component" value="Chromosome 6"/>
</dbReference>
<accession>A0A3L6E6W7</accession>
<proteinExistence type="predicted"/>
<reference evidence="1 2" key="1">
    <citation type="journal article" date="2018" name="Nat. Genet.">
        <title>Extensive intraspecific gene order and gene structural variations between Mo17 and other maize genomes.</title>
        <authorList>
            <person name="Sun S."/>
            <person name="Zhou Y."/>
            <person name="Chen J."/>
            <person name="Shi J."/>
            <person name="Zhao H."/>
            <person name="Zhao H."/>
            <person name="Song W."/>
            <person name="Zhang M."/>
            <person name="Cui Y."/>
            <person name="Dong X."/>
            <person name="Liu H."/>
            <person name="Ma X."/>
            <person name="Jiao Y."/>
            <person name="Wang B."/>
            <person name="Wei X."/>
            <person name="Stein J.C."/>
            <person name="Glaubitz J.C."/>
            <person name="Lu F."/>
            <person name="Yu G."/>
            <person name="Liang C."/>
            <person name="Fengler K."/>
            <person name="Li B."/>
            <person name="Rafalski A."/>
            <person name="Schnable P.S."/>
            <person name="Ware D.H."/>
            <person name="Buckler E.S."/>
            <person name="Lai J."/>
        </authorList>
    </citation>
    <scope>NUCLEOTIDE SEQUENCE [LARGE SCALE GENOMIC DNA]</scope>
    <source>
        <strain evidence="2">cv. Missouri 17</strain>
        <tissue evidence="1">Seedling</tissue>
    </source>
</reference>
<gene>
    <name evidence="1" type="primary">Os05g0358500_29</name>
    <name evidence="1" type="ORF">Zm00014a_025195</name>
</gene>
<dbReference type="AlphaFoldDB" id="A0A3L6E6W7"/>
<comment type="caution">
    <text evidence="1">The sequence shown here is derived from an EMBL/GenBank/DDBJ whole genome shotgun (WGS) entry which is preliminary data.</text>
</comment>
<organism evidence="1 2">
    <name type="scientific">Zea mays</name>
    <name type="common">Maize</name>
    <dbReference type="NCBI Taxonomy" id="4577"/>
    <lineage>
        <taxon>Eukaryota</taxon>
        <taxon>Viridiplantae</taxon>
        <taxon>Streptophyta</taxon>
        <taxon>Embryophyta</taxon>
        <taxon>Tracheophyta</taxon>
        <taxon>Spermatophyta</taxon>
        <taxon>Magnoliopsida</taxon>
        <taxon>Liliopsida</taxon>
        <taxon>Poales</taxon>
        <taxon>Poaceae</taxon>
        <taxon>PACMAD clade</taxon>
        <taxon>Panicoideae</taxon>
        <taxon>Andropogonodae</taxon>
        <taxon>Andropogoneae</taxon>
        <taxon>Tripsacinae</taxon>
        <taxon>Zea</taxon>
    </lineage>
</organism>
<evidence type="ECO:0000313" key="1">
    <source>
        <dbReference type="EMBL" id="PWZ16664.1"/>
    </source>
</evidence>
<dbReference type="ExpressionAtlas" id="A0A3L6E6W7">
    <property type="expression patterns" value="baseline"/>
</dbReference>
<evidence type="ECO:0000313" key="2">
    <source>
        <dbReference type="Proteomes" id="UP000251960"/>
    </source>
</evidence>
<name>A0A3L6E6W7_MAIZE</name>
<dbReference type="EMBL" id="NCVQ01000007">
    <property type="protein sequence ID" value="PWZ16664.1"/>
    <property type="molecule type" value="Genomic_DNA"/>
</dbReference>